<proteinExistence type="predicted"/>
<evidence type="ECO:0000256" key="1">
    <source>
        <dbReference type="SAM" id="MobiDB-lite"/>
    </source>
</evidence>
<gene>
    <name evidence="2" type="ORF">CXG81DRAFT_28583</name>
</gene>
<reference evidence="3" key="1">
    <citation type="journal article" date="2018" name="Nat. Microbiol.">
        <title>Leveraging single-cell genomics to expand the fungal tree of life.</title>
        <authorList>
            <person name="Ahrendt S.R."/>
            <person name="Quandt C.A."/>
            <person name="Ciobanu D."/>
            <person name="Clum A."/>
            <person name="Salamov A."/>
            <person name="Andreopoulos B."/>
            <person name="Cheng J.F."/>
            <person name="Woyke T."/>
            <person name="Pelin A."/>
            <person name="Henrissat B."/>
            <person name="Reynolds N.K."/>
            <person name="Benny G.L."/>
            <person name="Smith M.E."/>
            <person name="James T.Y."/>
            <person name="Grigoriev I.V."/>
        </authorList>
    </citation>
    <scope>NUCLEOTIDE SEQUENCE [LARGE SCALE GENOMIC DNA]</scope>
    <source>
        <strain evidence="3">ATCC 52028</strain>
    </source>
</reference>
<accession>A0A4P9WYK7</accession>
<name>A0A4P9WYK7_9FUNG</name>
<sequence length="530" mass="58799">MTSPSDIPESVLRHWVLATCEHAIREPYHPEKVALRTELTYQAARTNGPAERAQRRHLVATTGFLAASREPYQYLGEPVLNIKDLIATCVRRPASHEKQAARGVAAAYGDGATRLPEVAAAPATPLRHAAPRGGRGEAAWPRGSEGPVRTPVAGSALDSDETDAIHKTLLKTPGYVATGYHQSRDAIARSLMRVHATRLGASYADILRNSATQKKYHTRLVTVADGDKAVRWAHFDLSEERQAYWLNLYDRKRREWEHELQMRSDAAAVDTAAAALDRTDRTLSPSHSPSPSPSPGSSPRRGAAGTGRPGHAEPDRQAELLAARPPSPPAPQAARHDPPKPTIQQLASALQIKPPNSARAKQAYLTTKGQLSQARQRMTTILLDELDRTDLDRQVTFERRFAALHTTPTSSLRHDLGIMRQTTEAETRAWRERNLRDHPWWHHLLSKTVHVGGVKREISNHEATLMNTIQEFIELNIDFSPAVLAQLLHVVPADALPTEDIQRILRYIKGVLKITERDWLKVIAASGHRL</sequence>
<feature type="region of interest" description="Disordered" evidence="1">
    <location>
        <begin position="127"/>
        <end position="149"/>
    </location>
</feature>
<dbReference type="Proteomes" id="UP000274922">
    <property type="component" value="Unassembled WGS sequence"/>
</dbReference>
<dbReference type="AlphaFoldDB" id="A0A4P9WYK7"/>
<feature type="region of interest" description="Disordered" evidence="1">
    <location>
        <begin position="322"/>
        <end position="341"/>
    </location>
</feature>
<organism evidence="2 3">
    <name type="scientific">Caulochytrium protostelioides</name>
    <dbReference type="NCBI Taxonomy" id="1555241"/>
    <lineage>
        <taxon>Eukaryota</taxon>
        <taxon>Fungi</taxon>
        <taxon>Fungi incertae sedis</taxon>
        <taxon>Chytridiomycota</taxon>
        <taxon>Chytridiomycota incertae sedis</taxon>
        <taxon>Chytridiomycetes</taxon>
        <taxon>Caulochytriales</taxon>
        <taxon>Caulochytriaceae</taxon>
        <taxon>Caulochytrium</taxon>
    </lineage>
</organism>
<dbReference type="EMBL" id="ML014393">
    <property type="protein sequence ID" value="RKO98609.1"/>
    <property type="molecule type" value="Genomic_DNA"/>
</dbReference>
<protein>
    <submittedName>
        <fullName evidence="2">Uncharacterized protein</fullName>
    </submittedName>
</protein>
<evidence type="ECO:0000313" key="3">
    <source>
        <dbReference type="Proteomes" id="UP000274922"/>
    </source>
</evidence>
<feature type="region of interest" description="Disordered" evidence="1">
    <location>
        <begin position="279"/>
        <end position="314"/>
    </location>
</feature>
<evidence type="ECO:0000313" key="2">
    <source>
        <dbReference type="EMBL" id="RKO98609.1"/>
    </source>
</evidence>
<dbReference type="OrthoDB" id="2137651at2759"/>
<keyword evidence="3" id="KW-1185">Reference proteome</keyword>